<accession>A0A399CTT0</accession>
<dbReference type="PANTHER" id="PTHR10963">
    <property type="entry name" value="GLYCOSYL HYDROLASE-RELATED"/>
    <property type="match status" value="1"/>
</dbReference>
<proteinExistence type="inferred from homology"/>
<dbReference type="EMBL" id="QWET01000022">
    <property type="protein sequence ID" value="RIH63304.1"/>
    <property type="molecule type" value="Genomic_DNA"/>
</dbReference>
<dbReference type="SUPFAM" id="SSF49899">
    <property type="entry name" value="Concanavalin A-like lectins/glucanases"/>
    <property type="match status" value="1"/>
</dbReference>
<dbReference type="PANTHER" id="PTHR10963:SF55">
    <property type="entry name" value="GLYCOSIDE HYDROLASE FAMILY 16 PROTEIN"/>
    <property type="match status" value="1"/>
</dbReference>
<dbReference type="PROSITE" id="PS51257">
    <property type="entry name" value="PROKAR_LIPOPROTEIN"/>
    <property type="match status" value="1"/>
</dbReference>
<dbReference type="InterPro" id="IPR013783">
    <property type="entry name" value="Ig-like_fold"/>
</dbReference>
<dbReference type="AlphaFoldDB" id="A0A399CTT0"/>
<dbReference type="SUPFAM" id="SSF49299">
    <property type="entry name" value="PKD domain"/>
    <property type="match status" value="1"/>
</dbReference>
<reference evidence="3 4" key="1">
    <citation type="journal article" date="2015" name="Int. J. Syst. Evol. Microbiol.">
        <title>Mariniphaga sediminis sp. nov., isolated from coastal sediment.</title>
        <authorList>
            <person name="Wang F.Q."/>
            <person name="Shen Q.Y."/>
            <person name="Chen G.J."/>
            <person name="Du Z.J."/>
        </authorList>
    </citation>
    <scope>NUCLEOTIDE SEQUENCE [LARGE SCALE GENOMIC DNA]</scope>
    <source>
        <strain evidence="3 4">SY21</strain>
    </source>
</reference>
<dbReference type="Gene3D" id="2.60.120.200">
    <property type="match status" value="1"/>
</dbReference>
<dbReference type="InterPro" id="IPR035986">
    <property type="entry name" value="PKD_dom_sf"/>
</dbReference>
<dbReference type="Proteomes" id="UP000266441">
    <property type="component" value="Unassembled WGS sequence"/>
</dbReference>
<dbReference type="InterPro" id="IPR050546">
    <property type="entry name" value="Glycosyl_Hydrlase_16"/>
</dbReference>
<evidence type="ECO:0000313" key="3">
    <source>
        <dbReference type="EMBL" id="RIH63304.1"/>
    </source>
</evidence>
<dbReference type="GO" id="GO:0004553">
    <property type="term" value="F:hydrolase activity, hydrolyzing O-glycosyl compounds"/>
    <property type="evidence" value="ECO:0007669"/>
    <property type="project" value="InterPro"/>
</dbReference>
<evidence type="ECO:0000313" key="4">
    <source>
        <dbReference type="Proteomes" id="UP000266441"/>
    </source>
</evidence>
<feature type="domain" description="GH16" evidence="2">
    <location>
        <begin position="292"/>
        <end position="548"/>
    </location>
</feature>
<name>A0A399CTT0_9BACT</name>
<sequence>MKNLKYILVILLGFQLVFSGCKDNNYELGELVTPTNVELSYEVVGVDADNPYGDGSGLVNFTASASNNITFNYMFDDGKDNEISADGKITHRFSKNGVNTYNVTVVAVGTGGIQSSATVPVEVFSSFTDDEVVEFLTGGSSKTWYWAADQPAHVGLGPNFEDPGKAYAAWYTAAAYEKECMYGAEFVFTKTADGMTFEQTEGTSFIPGTYAGKIGVEGDVCHGTDVVDPFGVKNVSFAPASSIATIDGGYRGTSFSLSDGGYMSWWVGKSDYEIIEVTDNILKVRIEEDGTYAWYHIFTSVKPGDNNQSVDVEYTNLVWADEFDTNGAPNNANWTYDIGTGNNGWGNGESQYYTNRTDNVSVIDGILKITAKKEDYEGSSYTSARLKSQGLYDFTYGRVDVRAKLPEGGGTWPAIWMLGSNFETAGWPACGEIDIMEAIGNNPGHVQGAIHTPSSYGATENMGSTTVADASSGFHIYSVNWSPNQISFLVDNEIFYTYKPDVKDADTWPFDANQFLILNVAMGGNLGGTIDGAFTESSMEIDYVRVYQ</sequence>
<evidence type="ECO:0000256" key="1">
    <source>
        <dbReference type="ARBA" id="ARBA00006865"/>
    </source>
</evidence>
<dbReference type="PROSITE" id="PS51762">
    <property type="entry name" value="GH16_2"/>
    <property type="match status" value="1"/>
</dbReference>
<evidence type="ECO:0000259" key="2">
    <source>
        <dbReference type="PROSITE" id="PS51762"/>
    </source>
</evidence>
<dbReference type="RefSeq" id="WP_119351709.1">
    <property type="nucleotide sequence ID" value="NZ_QWET01000022.1"/>
</dbReference>
<gene>
    <name evidence="3" type="ORF">D1164_20150</name>
</gene>
<comment type="caution">
    <text evidence="3">The sequence shown here is derived from an EMBL/GenBank/DDBJ whole genome shotgun (WGS) entry which is preliminary data.</text>
</comment>
<dbReference type="CDD" id="cd08023">
    <property type="entry name" value="GH16_laminarinase_like"/>
    <property type="match status" value="1"/>
</dbReference>
<keyword evidence="4" id="KW-1185">Reference proteome</keyword>
<dbReference type="GO" id="GO:0005975">
    <property type="term" value="P:carbohydrate metabolic process"/>
    <property type="evidence" value="ECO:0007669"/>
    <property type="project" value="InterPro"/>
</dbReference>
<organism evidence="3 4">
    <name type="scientific">Mariniphaga sediminis</name>
    <dbReference type="NCBI Taxonomy" id="1628158"/>
    <lineage>
        <taxon>Bacteria</taxon>
        <taxon>Pseudomonadati</taxon>
        <taxon>Bacteroidota</taxon>
        <taxon>Bacteroidia</taxon>
        <taxon>Marinilabiliales</taxon>
        <taxon>Prolixibacteraceae</taxon>
        <taxon>Mariniphaga</taxon>
    </lineage>
</organism>
<dbReference type="InterPro" id="IPR013320">
    <property type="entry name" value="ConA-like_dom_sf"/>
</dbReference>
<dbReference type="CDD" id="cd00146">
    <property type="entry name" value="PKD"/>
    <property type="match status" value="1"/>
</dbReference>
<protein>
    <submittedName>
        <fullName evidence="3">Glucan endo-1,3-beta-D-glucosidase</fullName>
    </submittedName>
</protein>
<comment type="similarity">
    <text evidence="1">Belongs to the glycosyl hydrolase 16 family.</text>
</comment>
<dbReference type="Pfam" id="PF00722">
    <property type="entry name" value="Glyco_hydro_16"/>
    <property type="match status" value="1"/>
</dbReference>
<dbReference type="OrthoDB" id="9809583at2"/>
<dbReference type="InterPro" id="IPR000757">
    <property type="entry name" value="Beta-glucanase-like"/>
</dbReference>
<dbReference type="Gene3D" id="2.60.40.10">
    <property type="entry name" value="Immunoglobulins"/>
    <property type="match status" value="1"/>
</dbReference>